<sequence length="258" mass="29336">MTTQSFSLRSIGSFFKEHWAGLAIIATFVISHLLSIPLQLLMFKYFIARYEQLDAFAYTISYTMIAINILAAVIIAIIISRKQNFWQVFEEPRMRPIASIGLGFVGFILAMIGQAVAATIETKLFGIEPGSANTETLSVISQISPIMIISIVIFAPLLEEIVFRRAIFGGVYKMTHNFWLGAIVSGVLFAVVHWELEHLLMYLMPAFAFAFVYYISRSIIAPIAAHFFMNSFVTIVQLNYDKLEKYVEQTQNFIHWIH</sequence>
<keyword evidence="3" id="KW-0378">Hydrolase</keyword>
<feature type="transmembrane region" description="Helical" evidence="1">
    <location>
        <begin position="21"/>
        <end position="43"/>
    </location>
</feature>
<dbReference type="RefSeq" id="WP_194563710.1">
    <property type="nucleotide sequence ID" value="NZ_JADKPV010000010.1"/>
</dbReference>
<keyword evidence="4" id="KW-1185">Reference proteome</keyword>
<dbReference type="InterPro" id="IPR003675">
    <property type="entry name" value="Rce1/LyrA-like_dom"/>
</dbReference>
<gene>
    <name evidence="3" type="ORF">IRY55_12710</name>
</gene>
<feature type="transmembrane region" description="Helical" evidence="1">
    <location>
        <begin position="178"/>
        <end position="194"/>
    </location>
</feature>
<feature type="transmembrane region" description="Helical" evidence="1">
    <location>
        <begin position="200"/>
        <end position="216"/>
    </location>
</feature>
<dbReference type="Proteomes" id="UP000622653">
    <property type="component" value="Unassembled WGS sequence"/>
</dbReference>
<reference evidence="3" key="1">
    <citation type="submission" date="2020-11" db="EMBL/GenBank/DDBJ databases">
        <title>Multidrug resistant novel bacterium Savagea serpentis sp. nov., isolated from the scats of a vine snake (Ahaetulla nasuta).</title>
        <authorList>
            <person name="Venkata Ramana V."/>
            <person name="Vikas Patil S."/>
            <person name="Yogita Lugani V."/>
        </authorList>
    </citation>
    <scope>NUCLEOTIDE SEQUENCE</scope>
    <source>
        <strain evidence="3">SN6</strain>
    </source>
</reference>
<dbReference type="GO" id="GO:0008237">
    <property type="term" value="F:metallopeptidase activity"/>
    <property type="evidence" value="ECO:0007669"/>
    <property type="project" value="UniProtKB-KW"/>
</dbReference>
<evidence type="ECO:0000256" key="1">
    <source>
        <dbReference type="SAM" id="Phobius"/>
    </source>
</evidence>
<keyword evidence="1" id="KW-0812">Transmembrane</keyword>
<keyword evidence="1" id="KW-1133">Transmembrane helix</keyword>
<feature type="domain" description="CAAX prenyl protease 2/Lysostaphin resistance protein A-like" evidence="2">
    <location>
        <begin position="145"/>
        <end position="231"/>
    </location>
</feature>
<keyword evidence="1" id="KW-0472">Membrane</keyword>
<dbReference type="GO" id="GO:0080120">
    <property type="term" value="P:CAAX-box protein maturation"/>
    <property type="evidence" value="ECO:0007669"/>
    <property type="project" value="UniProtKB-ARBA"/>
</dbReference>
<dbReference type="AlphaFoldDB" id="A0A8J7KD54"/>
<dbReference type="GO" id="GO:0004175">
    <property type="term" value="F:endopeptidase activity"/>
    <property type="evidence" value="ECO:0007669"/>
    <property type="project" value="UniProtKB-ARBA"/>
</dbReference>
<feature type="transmembrane region" description="Helical" evidence="1">
    <location>
        <begin position="55"/>
        <end position="79"/>
    </location>
</feature>
<evidence type="ECO:0000313" key="4">
    <source>
        <dbReference type="Proteomes" id="UP000622653"/>
    </source>
</evidence>
<dbReference type="Pfam" id="PF02517">
    <property type="entry name" value="Rce1-like"/>
    <property type="match status" value="1"/>
</dbReference>
<feature type="transmembrane region" description="Helical" evidence="1">
    <location>
        <begin position="140"/>
        <end position="158"/>
    </location>
</feature>
<keyword evidence="3" id="KW-0645">Protease</keyword>
<keyword evidence="3" id="KW-0482">Metalloprotease</keyword>
<accession>A0A8J7KD54</accession>
<evidence type="ECO:0000259" key="2">
    <source>
        <dbReference type="Pfam" id="PF02517"/>
    </source>
</evidence>
<comment type="caution">
    <text evidence="3">The sequence shown here is derived from an EMBL/GenBank/DDBJ whole genome shotgun (WGS) entry which is preliminary data.</text>
</comment>
<proteinExistence type="predicted"/>
<dbReference type="EMBL" id="JADKPV010000010">
    <property type="protein sequence ID" value="MBF4502222.1"/>
    <property type="molecule type" value="Genomic_DNA"/>
</dbReference>
<name>A0A8J7KD54_9BACL</name>
<feature type="transmembrane region" description="Helical" evidence="1">
    <location>
        <begin position="100"/>
        <end position="120"/>
    </location>
</feature>
<protein>
    <submittedName>
        <fullName evidence="3">CPBP family intramembrane metalloprotease</fullName>
    </submittedName>
</protein>
<dbReference type="PANTHER" id="PTHR36435:SF6">
    <property type="entry name" value="ABORTIVE INFECTION PROTEIN"/>
    <property type="match status" value="1"/>
</dbReference>
<dbReference type="InterPro" id="IPR052710">
    <property type="entry name" value="CAAX_protease"/>
</dbReference>
<evidence type="ECO:0000313" key="3">
    <source>
        <dbReference type="EMBL" id="MBF4502222.1"/>
    </source>
</evidence>
<organism evidence="3 4">
    <name type="scientific">Savagea serpentis</name>
    <dbReference type="NCBI Taxonomy" id="2785297"/>
    <lineage>
        <taxon>Bacteria</taxon>
        <taxon>Bacillati</taxon>
        <taxon>Bacillota</taxon>
        <taxon>Bacilli</taxon>
        <taxon>Bacillales</taxon>
        <taxon>Caryophanaceae</taxon>
        <taxon>Savagea</taxon>
    </lineage>
</organism>
<dbReference type="PANTHER" id="PTHR36435">
    <property type="entry name" value="SLR1288 PROTEIN"/>
    <property type="match status" value="1"/>
</dbReference>